<feature type="domain" description="Inactive transglutaminase fused to 7 transmembrane helices" evidence="2">
    <location>
        <begin position="24"/>
        <end position="187"/>
    </location>
</feature>
<keyword evidence="1" id="KW-0472">Membrane</keyword>
<proteinExistence type="predicted"/>
<evidence type="ECO:0000313" key="4">
    <source>
        <dbReference type="EMBL" id="SFZ98232.1"/>
    </source>
</evidence>
<gene>
    <name evidence="4" type="ORF">MNB_SV-5-827</name>
</gene>
<feature type="transmembrane region" description="Helical" evidence="1">
    <location>
        <begin position="476"/>
        <end position="495"/>
    </location>
</feature>
<feature type="domain" description="7 transmembrane helices usually fused to an inactive transglutaminase" evidence="3">
    <location>
        <begin position="262"/>
        <end position="507"/>
    </location>
</feature>
<feature type="transmembrane region" description="Helical" evidence="1">
    <location>
        <begin position="344"/>
        <end position="375"/>
    </location>
</feature>
<feature type="transmembrane region" description="Helical" evidence="1">
    <location>
        <begin position="382"/>
        <end position="404"/>
    </location>
</feature>
<dbReference type="EMBL" id="FPKX01000043">
    <property type="protein sequence ID" value="SFZ98232.1"/>
    <property type="molecule type" value="Genomic_DNA"/>
</dbReference>
<evidence type="ECO:0000259" key="3">
    <source>
        <dbReference type="Pfam" id="PF14402"/>
    </source>
</evidence>
<feature type="transmembrane region" description="Helical" evidence="1">
    <location>
        <begin position="416"/>
        <end position="434"/>
    </location>
</feature>
<dbReference type="InterPro" id="IPR025838">
    <property type="entry name" value="Transglut_i_TM"/>
</dbReference>
<evidence type="ECO:0008006" key="5">
    <source>
        <dbReference type="Google" id="ProtNLM"/>
    </source>
</evidence>
<organism evidence="4">
    <name type="scientific">hydrothermal vent metagenome</name>
    <dbReference type="NCBI Taxonomy" id="652676"/>
    <lineage>
        <taxon>unclassified sequences</taxon>
        <taxon>metagenomes</taxon>
        <taxon>ecological metagenomes</taxon>
    </lineage>
</organism>
<keyword evidence="1" id="KW-0812">Transmembrane</keyword>
<dbReference type="InterPro" id="IPR025840">
    <property type="entry name" value="7TM_transglut"/>
</dbReference>
<evidence type="ECO:0000256" key="1">
    <source>
        <dbReference type="SAM" id="Phobius"/>
    </source>
</evidence>
<reference evidence="4" key="1">
    <citation type="submission" date="2016-10" db="EMBL/GenBank/DDBJ databases">
        <authorList>
            <person name="de Groot N.N."/>
        </authorList>
    </citation>
    <scope>NUCLEOTIDE SEQUENCE</scope>
</reference>
<feature type="transmembrane region" description="Helical" evidence="1">
    <location>
        <begin position="446"/>
        <end position="464"/>
    </location>
</feature>
<dbReference type="AlphaFoldDB" id="A0A1W1EDX6"/>
<protein>
    <recommendedName>
        <fullName evidence="5">Gonadoliberin III-related protein</fullName>
    </recommendedName>
</protein>
<evidence type="ECO:0000259" key="2">
    <source>
        <dbReference type="Pfam" id="PF14400"/>
    </source>
</evidence>
<accession>A0A1W1EDX6</accession>
<dbReference type="Pfam" id="PF14402">
    <property type="entry name" value="7TM_transglut"/>
    <property type="match status" value="1"/>
</dbReference>
<feature type="transmembrane region" description="Helical" evidence="1">
    <location>
        <begin position="320"/>
        <end position="338"/>
    </location>
</feature>
<feature type="transmembrane region" description="Helical" evidence="1">
    <location>
        <begin position="6"/>
        <end position="24"/>
    </location>
</feature>
<keyword evidence="1" id="KW-1133">Transmembrane helix</keyword>
<sequence>MSNKYKSLFISLTLAAIGIFLVYYKVSIIGMPFMPNETKPVYNIDAQIDFYGKGEPVLVSLALPEKQNDMQIISEDASSAGYGFTIAETNSGKRAEWAKRRVTGKQTLYYSIEVIKKTSEKEKKEIKRSKSSKEELLLDIPISLQSATKNLLKDIRWRSADPHSFAAQLIRDFSDSDPSQAVKVLLAKVKISKQDLLYKLLRYEKIDVKKINGLYLSESQRNIKLTPLLSVYDGKTWQMYDLEKGKIEKDTDFLVWRSGGTSILDVTGAKKSKVTFSITKRQVPTKHLLENKNIVKNSAILDFSLFSLPNSEQNAYRHMLLVPFGALVVVFLRVFIGLRTSGTFMPILIALAFMETTLVTGLIMFIIIVAIGLVIRSFLSSLNLLLVARISAVVIVVIMIMSFMSIFSFKLGLEEVMTITFFPMIILAWTIERMSVLWEEEGPKEVIIQGGGSLLVAVFAYLAMSNPLIGHITFNFPELLLVVLAVIILMGRYSGYRLSELIRFKSFGK</sequence>
<dbReference type="Pfam" id="PF14400">
    <property type="entry name" value="Transglut_i_TM"/>
    <property type="match status" value="1"/>
</dbReference>
<name>A0A1W1EDX6_9ZZZZ</name>